<feature type="signal peptide" evidence="1">
    <location>
        <begin position="1"/>
        <end position="21"/>
    </location>
</feature>
<organism evidence="3 4">
    <name type="scientific">Saccharophagus degradans (strain 2-40 / ATCC 43961 / DSM 17024)</name>
    <dbReference type="NCBI Taxonomy" id="203122"/>
    <lineage>
        <taxon>Bacteria</taxon>
        <taxon>Pseudomonadati</taxon>
        <taxon>Pseudomonadota</taxon>
        <taxon>Gammaproteobacteria</taxon>
        <taxon>Cellvibrionales</taxon>
        <taxon>Cellvibrionaceae</taxon>
        <taxon>Saccharophagus</taxon>
    </lineage>
</organism>
<dbReference type="GO" id="GO:0055085">
    <property type="term" value="P:transmembrane transport"/>
    <property type="evidence" value="ECO:0007669"/>
    <property type="project" value="InterPro"/>
</dbReference>
<keyword evidence="4" id="KW-1185">Reference proteome</keyword>
<dbReference type="Gene3D" id="3.30.1150.10">
    <property type="match status" value="1"/>
</dbReference>
<dbReference type="OrthoDB" id="1628901at2"/>
<dbReference type="eggNOG" id="COG0810">
    <property type="taxonomic scope" value="Bacteria"/>
</dbReference>
<dbReference type="PROSITE" id="PS52015">
    <property type="entry name" value="TONB_CTD"/>
    <property type="match status" value="1"/>
</dbReference>
<dbReference type="STRING" id="203122.Sde_0113"/>
<dbReference type="InterPro" id="IPR037682">
    <property type="entry name" value="TonB_C"/>
</dbReference>
<feature type="chain" id="PRO_5004200164" evidence="1">
    <location>
        <begin position="22"/>
        <end position="207"/>
    </location>
</feature>
<dbReference type="KEGG" id="sde:Sde_0113"/>
<gene>
    <name evidence="3" type="ordered locus">Sde_0113</name>
</gene>
<dbReference type="Pfam" id="PF03544">
    <property type="entry name" value="TonB_C"/>
    <property type="match status" value="1"/>
</dbReference>
<proteinExistence type="predicted"/>
<dbReference type="HOGENOM" id="CLU_1325546_0_0_6"/>
<dbReference type="Proteomes" id="UP000001947">
    <property type="component" value="Chromosome"/>
</dbReference>
<dbReference type="GeneID" id="98611825"/>
<dbReference type="RefSeq" id="WP_011466601.1">
    <property type="nucleotide sequence ID" value="NC_007912.1"/>
</dbReference>
<dbReference type="AlphaFoldDB" id="Q21PK2"/>
<sequence length="207" mass="23546">MNYIRTILAIIMLNLSGFAVAEENNDDPEFRTQILSNGSYYFGKGEKELSLKYFYYGVTNWTNPEQRADLIVACRKLFIGYYLHGKHVEYEPKLNNCPKEYMNILYGRVDREAIPILKYGPTLPKKAIELDLDGYVIVSYLVSSRGKVKKVSVVEASDEMFVKSSIKAAKKFVYLPAVNNGKAVTSGPLKNKFVFNLQDSGNNQDRQ</sequence>
<reference evidence="3 4" key="1">
    <citation type="journal article" date="2008" name="PLoS Genet.">
        <title>Complete genome sequence of the complex carbohydrate-degrading marine bacterium, Saccharophagus degradans strain 2-40 T.</title>
        <authorList>
            <person name="Weiner R.M."/>
            <person name="Taylor L.E.II."/>
            <person name="Henrissat B."/>
            <person name="Hauser L."/>
            <person name="Land M."/>
            <person name="Coutinho P.M."/>
            <person name="Rancurel C."/>
            <person name="Saunders E.H."/>
            <person name="Longmire A.G."/>
            <person name="Zhang H."/>
            <person name="Bayer E.A."/>
            <person name="Gilbert H.J."/>
            <person name="Larimer F."/>
            <person name="Zhulin I.B."/>
            <person name="Ekborg N.A."/>
            <person name="Lamed R."/>
            <person name="Richardson P.M."/>
            <person name="Borovok I."/>
            <person name="Hutcheson S."/>
        </authorList>
    </citation>
    <scope>NUCLEOTIDE SEQUENCE [LARGE SCALE GENOMIC DNA]</scope>
    <source>
        <strain evidence="4">2-40 / ATCC 43961 / DSM 17024</strain>
    </source>
</reference>
<evidence type="ECO:0000256" key="1">
    <source>
        <dbReference type="SAM" id="SignalP"/>
    </source>
</evidence>
<evidence type="ECO:0000313" key="3">
    <source>
        <dbReference type="EMBL" id="ABD79377.1"/>
    </source>
</evidence>
<evidence type="ECO:0000313" key="4">
    <source>
        <dbReference type="Proteomes" id="UP000001947"/>
    </source>
</evidence>
<name>Q21PK2_SACD2</name>
<feature type="domain" description="TonB C-terminal" evidence="2">
    <location>
        <begin position="108"/>
        <end position="204"/>
    </location>
</feature>
<accession>Q21PK2</accession>
<dbReference type="EMBL" id="CP000282">
    <property type="protein sequence ID" value="ABD79377.1"/>
    <property type="molecule type" value="Genomic_DNA"/>
</dbReference>
<evidence type="ECO:0000259" key="2">
    <source>
        <dbReference type="PROSITE" id="PS52015"/>
    </source>
</evidence>
<keyword evidence="1" id="KW-0732">Signal</keyword>
<protein>
    <submittedName>
        <fullName evidence="3">TonB-like protein</fullName>
    </submittedName>
</protein>
<dbReference type="SUPFAM" id="SSF74653">
    <property type="entry name" value="TolA/TonB C-terminal domain"/>
    <property type="match status" value="1"/>
</dbReference>